<feature type="transmembrane region" description="Helical" evidence="1">
    <location>
        <begin position="35"/>
        <end position="56"/>
    </location>
</feature>
<gene>
    <name evidence="2" type="ORF">EV201_0866</name>
</gene>
<dbReference type="AlphaFoldDB" id="A0A4Q7VJ70"/>
<sequence length="76" mass="8357">MTKKKALFVSAVLIGVSLLIEILRIDGNTLLDGELINFLYGAFLGSGIGIFLGNILRNVNNQVRTEPINISQNKKR</sequence>
<evidence type="ECO:0000313" key="2">
    <source>
        <dbReference type="EMBL" id="RZT96230.1"/>
    </source>
</evidence>
<name>A0A4Q7VJ70_9BACT</name>
<keyword evidence="1" id="KW-1133">Transmembrane helix</keyword>
<dbReference type="Proteomes" id="UP000293562">
    <property type="component" value="Unassembled WGS sequence"/>
</dbReference>
<keyword evidence="3" id="KW-1185">Reference proteome</keyword>
<evidence type="ECO:0000313" key="3">
    <source>
        <dbReference type="Proteomes" id="UP000293562"/>
    </source>
</evidence>
<dbReference type="RefSeq" id="WP_130306132.1">
    <property type="nucleotide sequence ID" value="NZ_SHKN01000001.1"/>
</dbReference>
<accession>A0A4Q7VJ70</accession>
<keyword evidence="1" id="KW-0812">Transmembrane</keyword>
<organism evidence="2 3">
    <name type="scientific">Ancylomarina subtilis</name>
    <dbReference type="NCBI Taxonomy" id="1639035"/>
    <lineage>
        <taxon>Bacteria</taxon>
        <taxon>Pseudomonadati</taxon>
        <taxon>Bacteroidota</taxon>
        <taxon>Bacteroidia</taxon>
        <taxon>Marinilabiliales</taxon>
        <taxon>Marinifilaceae</taxon>
        <taxon>Ancylomarina</taxon>
    </lineage>
</organism>
<comment type="caution">
    <text evidence="2">The sequence shown here is derived from an EMBL/GenBank/DDBJ whole genome shotgun (WGS) entry which is preliminary data.</text>
</comment>
<dbReference type="OrthoDB" id="10011237at2"/>
<evidence type="ECO:0000256" key="1">
    <source>
        <dbReference type="SAM" id="Phobius"/>
    </source>
</evidence>
<reference evidence="2 3" key="1">
    <citation type="submission" date="2019-02" db="EMBL/GenBank/DDBJ databases">
        <title>Genomic Encyclopedia of Type Strains, Phase IV (KMG-IV): sequencing the most valuable type-strain genomes for metagenomic binning, comparative biology and taxonomic classification.</title>
        <authorList>
            <person name="Goeker M."/>
        </authorList>
    </citation>
    <scope>NUCLEOTIDE SEQUENCE [LARGE SCALE GENOMIC DNA]</scope>
    <source>
        <strain evidence="2 3">DSM 28825</strain>
    </source>
</reference>
<keyword evidence="1" id="KW-0472">Membrane</keyword>
<proteinExistence type="predicted"/>
<dbReference type="EMBL" id="SHKN01000001">
    <property type="protein sequence ID" value="RZT96230.1"/>
    <property type="molecule type" value="Genomic_DNA"/>
</dbReference>
<protein>
    <submittedName>
        <fullName evidence="2">Uncharacterized protein</fullName>
    </submittedName>
</protein>